<proteinExistence type="predicted"/>
<evidence type="ECO:0000313" key="3">
    <source>
        <dbReference type="Proteomes" id="UP000242188"/>
    </source>
</evidence>
<feature type="domain" description="F5/8 type C" evidence="1">
    <location>
        <begin position="1"/>
        <end position="79"/>
    </location>
</feature>
<sequence>MIRRSIFQVNFSVPHLIRGVTTQGRNGCCKDWVTQYAVHYSYDCQHWVAVGGANETVGVGGVNEMVCVDRTKALESCAS</sequence>
<dbReference type="OrthoDB" id="10028859at2759"/>
<organism evidence="2 3">
    <name type="scientific">Mizuhopecten yessoensis</name>
    <name type="common">Japanese scallop</name>
    <name type="synonym">Patinopecten yessoensis</name>
    <dbReference type="NCBI Taxonomy" id="6573"/>
    <lineage>
        <taxon>Eukaryota</taxon>
        <taxon>Metazoa</taxon>
        <taxon>Spiralia</taxon>
        <taxon>Lophotrochozoa</taxon>
        <taxon>Mollusca</taxon>
        <taxon>Bivalvia</taxon>
        <taxon>Autobranchia</taxon>
        <taxon>Pteriomorphia</taxon>
        <taxon>Pectinida</taxon>
        <taxon>Pectinoidea</taxon>
        <taxon>Pectinidae</taxon>
        <taxon>Mizuhopecten</taxon>
    </lineage>
</organism>
<dbReference type="InterPro" id="IPR008979">
    <property type="entry name" value="Galactose-bd-like_sf"/>
</dbReference>
<dbReference type="Gene3D" id="2.60.120.260">
    <property type="entry name" value="Galactose-binding domain-like"/>
    <property type="match status" value="1"/>
</dbReference>
<dbReference type="AlphaFoldDB" id="A0A210R072"/>
<dbReference type="Pfam" id="PF00754">
    <property type="entry name" value="F5_F8_type_C"/>
    <property type="match status" value="1"/>
</dbReference>
<dbReference type="Proteomes" id="UP000242188">
    <property type="component" value="Unassembled WGS sequence"/>
</dbReference>
<evidence type="ECO:0000313" key="2">
    <source>
        <dbReference type="EMBL" id="OWF54389.1"/>
    </source>
</evidence>
<reference evidence="2 3" key="1">
    <citation type="journal article" date="2017" name="Nat. Ecol. Evol.">
        <title>Scallop genome provides insights into evolution of bilaterian karyotype and development.</title>
        <authorList>
            <person name="Wang S."/>
            <person name="Zhang J."/>
            <person name="Jiao W."/>
            <person name="Li J."/>
            <person name="Xun X."/>
            <person name="Sun Y."/>
            <person name="Guo X."/>
            <person name="Huan P."/>
            <person name="Dong B."/>
            <person name="Zhang L."/>
            <person name="Hu X."/>
            <person name="Sun X."/>
            <person name="Wang J."/>
            <person name="Zhao C."/>
            <person name="Wang Y."/>
            <person name="Wang D."/>
            <person name="Huang X."/>
            <person name="Wang R."/>
            <person name="Lv J."/>
            <person name="Li Y."/>
            <person name="Zhang Z."/>
            <person name="Liu B."/>
            <person name="Lu W."/>
            <person name="Hui Y."/>
            <person name="Liang J."/>
            <person name="Zhou Z."/>
            <person name="Hou R."/>
            <person name="Li X."/>
            <person name="Liu Y."/>
            <person name="Li H."/>
            <person name="Ning X."/>
            <person name="Lin Y."/>
            <person name="Zhao L."/>
            <person name="Xing Q."/>
            <person name="Dou J."/>
            <person name="Li Y."/>
            <person name="Mao J."/>
            <person name="Guo H."/>
            <person name="Dou H."/>
            <person name="Li T."/>
            <person name="Mu C."/>
            <person name="Jiang W."/>
            <person name="Fu Q."/>
            <person name="Fu X."/>
            <person name="Miao Y."/>
            <person name="Liu J."/>
            <person name="Yu Q."/>
            <person name="Li R."/>
            <person name="Liao H."/>
            <person name="Li X."/>
            <person name="Kong Y."/>
            <person name="Jiang Z."/>
            <person name="Chourrout D."/>
            <person name="Li R."/>
            <person name="Bao Z."/>
        </authorList>
    </citation>
    <scope>NUCLEOTIDE SEQUENCE [LARGE SCALE GENOMIC DNA]</scope>
    <source>
        <strain evidence="2 3">PY_sf001</strain>
    </source>
</reference>
<dbReference type="SUPFAM" id="SSF49785">
    <property type="entry name" value="Galactose-binding domain-like"/>
    <property type="match status" value="1"/>
</dbReference>
<comment type="caution">
    <text evidence="2">The sequence shown here is derived from an EMBL/GenBank/DDBJ whole genome shotgun (WGS) entry which is preliminary data.</text>
</comment>
<dbReference type="EMBL" id="NEDP02001051">
    <property type="protein sequence ID" value="OWF54389.1"/>
    <property type="molecule type" value="Genomic_DNA"/>
</dbReference>
<protein>
    <recommendedName>
        <fullName evidence="1">F5/8 type C domain-containing protein</fullName>
    </recommendedName>
</protein>
<gene>
    <name evidence="2" type="ORF">KP79_PYT21918</name>
</gene>
<evidence type="ECO:0000259" key="1">
    <source>
        <dbReference type="PROSITE" id="PS50022"/>
    </source>
</evidence>
<dbReference type="PROSITE" id="PS50022">
    <property type="entry name" value="FA58C_3"/>
    <property type="match status" value="1"/>
</dbReference>
<dbReference type="InterPro" id="IPR000421">
    <property type="entry name" value="FA58C"/>
</dbReference>
<accession>A0A210R072</accession>
<keyword evidence="3" id="KW-1185">Reference proteome</keyword>
<name>A0A210R072_MIZYE</name>